<evidence type="ECO:0000313" key="7">
    <source>
        <dbReference type="Proteomes" id="UP000613768"/>
    </source>
</evidence>
<dbReference type="InterPro" id="IPR011042">
    <property type="entry name" value="6-blade_b-propeller_TolB-like"/>
</dbReference>
<keyword evidence="7" id="KW-1185">Reference proteome</keyword>
<evidence type="ECO:0000313" key="6">
    <source>
        <dbReference type="EMBL" id="MBD8528212.1"/>
    </source>
</evidence>
<dbReference type="PANTHER" id="PTHR36842:SF1">
    <property type="entry name" value="PROTEIN TOLB"/>
    <property type="match status" value="1"/>
</dbReference>
<dbReference type="InterPro" id="IPR001867">
    <property type="entry name" value="OmpR/PhoB-type_DNA-bd"/>
</dbReference>
<dbReference type="SUPFAM" id="SSF46894">
    <property type="entry name" value="C-terminal effector domain of the bipartite response regulators"/>
    <property type="match status" value="1"/>
</dbReference>
<dbReference type="Pfam" id="PF07676">
    <property type="entry name" value="PD40"/>
    <property type="match status" value="2"/>
</dbReference>
<feature type="transmembrane region" description="Helical" evidence="4">
    <location>
        <begin position="101"/>
        <end position="119"/>
    </location>
</feature>
<comment type="caution">
    <text evidence="6">The sequence shown here is derived from an EMBL/GenBank/DDBJ whole genome shotgun (WGS) entry which is preliminary data.</text>
</comment>
<feature type="DNA-binding region" description="OmpR/PhoB-type" evidence="3">
    <location>
        <begin position="1"/>
        <end position="84"/>
    </location>
</feature>
<reference evidence="6 7" key="1">
    <citation type="submission" date="2020-09" db="EMBL/GenBank/DDBJ databases">
        <title>Pseudoxanthomonas sp. CAU 1598 isolated from sand of Yaerae Beach.</title>
        <authorList>
            <person name="Kim W."/>
        </authorList>
    </citation>
    <scope>NUCLEOTIDE SEQUENCE [LARGE SCALE GENOMIC DNA]</scope>
    <source>
        <strain evidence="6 7">CAU 1598</strain>
    </source>
</reference>
<dbReference type="Gene3D" id="1.10.10.10">
    <property type="entry name" value="Winged helix-like DNA-binding domain superfamily/Winged helix DNA-binding domain"/>
    <property type="match status" value="1"/>
</dbReference>
<protein>
    <submittedName>
        <fullName evidence="6">PD40 domain-containing protein</fullName>
    </submittedName>
</protein>
<dbReference type="PROSITE" id="PS51755">
    <property type="entry name" value="OMPR_PHOB"/>
    <property type="match status" value="1"/>
</dbReference>
<dbReference type="GO" id="GO:0003677">
    <property type="term" value="F:DNA binding"/>
    <property type="evidence" value="ECO:0007669"/>
    <property type="project" value="UniProtKB-UniRule"/>
</dbReference>
<dbReference type="CDD" id="cd00383">
    <property type="entry name" value="trans_reg_C"/>
    <property type="match status" value="1"/>
</dbReference>
<name>A0AAW3ZT72_9GAMM</name>
<dbReference type="SMART" id="SM00862">
    <property type="entry name" value="Trans_reg_C"/>
    <property type="match status" value="1"/>
</dbReference>
<feature type="domain" description="OmpR/PhoB-type" evidence="5">
    <location>
        <begin position="1"/>
        <end position="84"/>
    </location>
</feature>
<sequence>MTDAEGVVTTLRVKVMQVLLTLAQRPGDLVSRKQLIDSVWQGNEYTGVKGVTDTISELRKLFGEAATDTQYIATVPKAGYRLVAPVRPIEPLVIPRPRRRMAIIGVLCALVLLLVWSAWQGAEPTRPAQALPSLRGDLLSALPGRESEPRLSPDGTQVAFVWEPESGAGVKVFVAATDQASPTGPLSESKRQSSPAWSPDGKQLAFLQLNDQGKSQIRIVNLATGLGTSWDVDHALLSWGLDWSPDSRSLVFARFDPVAGLGGLVILDLLEQQISVLSERSVHKYESDLMPRFSPTGETLSFIRPLAPARNELWLRDLASGTERRAFDGLVDAADWIDEGRMQVLWGGPTGSSIGVLDLSSGRLDERYNDSSTVDFIDRSGSAWVYARSTFSTSIRPLDLSAGVLGEPWLTSAGSDQNPDQVGDSAVYVAINPGGYTLWRRIGDGLPTVVHRSERPLFAAAQSPDRRQIAFNWSDPINVIGLFVLDPETRAIRRLGDASMDYAPPVWSTDGASIIAAARHAGNKWNLWRLDLSSGQAQALTEHGGLLGRLDAAGHLLYSKLREPGLWRRDLSSGDETVWIDDLAIGDGGNWVLGADDEVYYIRRGAEADLVARRSPDGATAEIARLPKRRVANYRSMTLDRQRNRLLLNWFERDQADLYLMAD</sequence>
<keyword evidence="2 3" id="KW-0238">DNA-binding</keyword>
<dbReference type="RefSeq" id="WP_192031629.1">
    <property type="nucleotide sequence ID" value="NZ_JACYTR010000097.1"/>
</dbReference>
<dbReference type="AlphaFoldDB" id="A0AAW3ZT72"/>
<gene>
    <name evidence="6" type="ORF">IFO71_20890</name>
</gene>
<dbReference type="PANTHER" id="PTHR36842">
    <property type="entry name" value="PROTEIN TOLB HOMOLOG"/>
    <property type="match status" value="1"/>
</dbReference>
<dbReference type="Proteomes" id="UP000613768">
    <property type="component" value="Unassembled WGS sequence"/>
</dbReference>
<organism evidence="6 7">
    <name type="scientific">Pseudomarimonas arenosa</name>
    <dbReference type="NCBI Taxonomy" id="2774145"/>
    <lineage>
        <taxon>Bacteria</taxon>
        <taxon>Pseudomonadati</taxon>
        <taxon>Pseudomonadota</taxon>
        <taxon>Gammaproteobacteria</taxon>
        <taxon>Lysobacterales</taxon>
        <taxon>Lysobacteraceae</taxon>
        <taxon>Pseudomarimonas</taxon>
    </lineage>
</organism>
<dbReference type="SUPFAM" id="SSF82171">
    <property type="entry name" value="DPP6 N-terminal domain-like"/>
    <property type="match status" value="2"/>
</dbReference>
<dbReference type="InterPro" id="IPR036388">
    <property type="entry name" value="WH-like_DNA-bd_sf"/>
</dbReference>
<dbReference type="Pfam" id="PF00486">
    <property type="entry name" value="Trans_reg_C"/>
    <property type="match status" value="1"/>
</dbReference>
<dbReference type="InterPro" id="IPR016032">
    <property type="entry name" value="Sig_transdc_resp-reg_C-effctor"/>
</dbReference>
<keyword evidence="4" id="KW-0812">Transmembrane</keyword>
<dbReference type="EMBL" id="JACYTR010000097">
    <property type="protein sequence ID" value="MBD8528212.1"/>
    <property type="molecule type" value="Genomic_DNA"/>
</dbReference>
<keyword evidence="4" id="KW-0472">Membrane</keyword>
<evidence type="ECO:0000256" key="1">
    <source>
        <dbReference type="ARBA" id="ARBA00009820"/>
    </source>
</evidence>
<keyword evidence="4" id="KW-1133">Transmembrane helix</keyword>
<dbReference type="GO" id="GO:0000160">
    <property type="term" value="P:phosphorelay signal transduction system"/>
    <property type="evidence" value="ECO:0007669"/>
    <property type="project" value="InterPro"/>
</dbReference>
<evidence type="ECO:0000256" key="3">
    <source>
        <dbReference type="PROSITE-ProRule" id="PRU01091"/>
    </source>
</evidence>
<evidence type="ECO:0000256" key="2">
    <source>
        <dbReference type="ARBA" id="ARBA00023125"/>
    </source>
</evidence>
<dbReference type="GO" id="GO:0006355">
    <property type="term" value="P:regulation of DNA-templated transcription"/>
    <property type="evidence" value="ECO:0007669"/>
    <property type="project" value="InterPro"/>
</dbReference>
<accession>A0AAW3ZT72</accession>
<dbReference type="Gene3D" id="2.120.10.30">
    <property type="entry name" value="TolB, C-terminal domain"/>
    <property type="match status" value="2"/>
</dbReference>
<evidence type="ECO:0000256" key="4">
    <source>
        <dbReference type="SAM" id="Phobius"/>
    </source>
</evidence>
<dbReference type="InterPro" id="IPR011659">
    <property type="entry name" value="WD40"/>
</dbReference>
<proteinExistence type="inferred from homology"/>
<comment type="similarity">
    <text evidence="1">Belongs to the TolB family.</text>
</comment>
<evidence type="ECO:0000259" key="5">
    <source>
        <dbReference type="PROSITE" id="PS51755"/>
    </source>
</evidence>